<comment type="subcellular location">
    <subcellularLocation>
        <location evidence="1">Cell outer membrane</location>
    </subcellularLocation>
</comment>
<dbReference type="PANTHER" id="PTHR30026">
    <property type="entry name" value="OUTER MEMBRANE PROTEIN TOLC"/>
    <property type="match status" value="1"/>
</dbReference>
<dbReference type="STRING" id="420662.Mpe_A1880"/>
<keyword evidence="7" id="KW-0998">Cell outer membrane</keyword>
<dbReference type="Pfam" id="PF02321">
    <property type="entry name" value="OEP"/>
    <property type="match status" value="2"/>
</dbReference>
<accession>A2SGZ9</accession>
<feature type="signal peptide" evidence="10">
    <location>
        <begin position="1"/>
        <end position="21"/>
    </location>
</feature>
<evidence type="ECO:0000256" key="3">
    <source>
        <dbReference type="ARBA" id="ARBA00022448"/>
    </source>
</evidence>
<dbReference type="Gene3D" id="1.20.1600.10">
    <property type="entry name" value="Outer membrane efflux proteins (OEP)"/>
    <property type="match status" value="1"/>
</dbReference>
<dbReference type="NCBIfam" id="TIGR01844">
    <property type="entry name" value="type_I_sec_TolC"/>
    <property type="match status" value="1"/>
</dbReference>
<dbReference type="KEGG" id="mpt:Mpe_A1880"/>
<dbReference type="GO" id="GO:0009279">
    <property type="term" value="C:cell outer membrane"/>
    <property type="evidence" value="ECO:0007669"/>
    <property type="project" value="UniProtKB-SubCell"/>
</dbReference>
<dbReference type="SUPFAM" id="SSF56954">
    <property type="entry name" value="Outer membrane efflux proteins (OEP)"/>
    <property type="match status" value="1"/>
</dbReference>
<dbReference type="HOGENOM" id="CLU_012817_0_0_4"/>
<dbReference type="InterPro" id="IPR010130">
    <property type="entry name" value="T1SS_OMP_TolC"/>
</dbReference>
<comment type="similarity">
    <text evidence="2">Belongs to the outer membrane factor (OMF) (TC 1.B.17) family.</text>
</comment>
<keyword evidence="6" id="KW-0472">Membrane</keyword>
<feature type="region of interest" description="Disordered" evidence="9">
    <location>
        <begin position="460"/>
        <end position="492"/>
    </location>
</feature>
<dbReference type="GO" id="GO:0015562">
    <property type="term" value="F:efflux transmembrane transporter activity"/>
    <property type="evidence" value="ECO:0007669"/>
    <property type="project" value="InterPro"/>
</dbReference>
<protein>
    <submittedName>
        <fullName evidence="11">Outer membrane protein</fullName>
    </submittedName>
</protein>
<dbReference type="PANTHER" id="PTHR30026:SF22">
    <property type="entry name" value="OUTER MEMBRANE EFFLUX PROTEIN"/>
    <property type="match status" value="1"/>
</dbReference>
<evidence type="ECO:0000256" key="1">
    <source>
        <dbReference type="ARBA" id="ARBA00004442"/>
    </source>
</evidence>
<keyword evidence="12" id="KW-1185">Reference proteome</keyword>
<evidence type="ECO:0000256" key="10">
    <source>
        <dbReference type="SAM" id="SignalP"/>
    </source>
</evidence>
<feature type="chain" id="PRO_5002645800" evidence="10">
    <location>
        <begin position="22"/>
        <end position="492"/>
    </location>
</feature>
<evidence type="ECO:0000313" key="11">
    <source>
        <dbReference type="EMBL" id="ABM94838.1"/>
    </source>
</evidence>
<feature type="region of interest" description="Disordered" evidence="9">
    <location>
        <begin position="265"/>
        <end position="288"/>
    </location>
</feature>
<name>A2SGZ9_METPP</name>
<reference evidence="11 12" key="1">
    <citation type="journal article" date="2007" name="J. Bacteriol.">
        <title>Whole-genome analysis of the methyl tert-butyl ether-degrading beta-proteobacterium Methylibium petroleiphilum PM1.</title>
        <authorList>
            <person name="Kane S.R."/>
            <person name="Chakicherla A.Y."/>
            <person name="Chain P.S.G."/>
            <person name="Schmidt R."/>
            <person name="Shin M.W."/>
            <person name="Legler T.C."/>
            <person name="Scow K.M."/>
            <person name="Larimer F.W."/>
            <person name="Lucas S.M."/>
            <person name="Richardson P.M."/>
            <person name="Hristova K.R."/>
        </authorList>
    </citation>
    <scope>NUCLEOTIDE SEQUENCE [LARGE SCALE GENOMIC DNA]</scope>
    <source>
        <strain evidence="12">ATCC BAA-1232 / LMG 22953 / PM1</strain>
    </source>
</reference>
<dbReference type="InterPro" id="IPR003423">
    <property type="entry name" value="OMP_efflux"/>
</dbReference>
<evidence type="ECO:0000256" key="8">
    <source>
        <dbReference type="SAM" id="Coils"/>
    </source>
</evidence>
<evidence type="ECO:0000256" key="6">
    <source>
        <dbReference type="ARBA" id="ARBA00023136"/>
    </source>
</evidence>
<dbReference type="EMBL" id="CP000555">
    <property type="protein sequence ID" value="ABM94838.1"/>
    <property type="molecule type" value="Genomic_DNA"/>
</dbReference>
<dbReference type="InterPro" id="IPR051906">
    <property type="entry name" value="TolC-like"/>
</dbReference>
<keyword evidence="4" id="KW-1134">Transmembrane beta strand</keyword>
<evidence type="ECO:0000256" key="2">
    <source>
        <dbReference type="ARBA" id="ARBA00007613"/>
    </source>
</evidence>
<keyword evidence="10" id="KW-0732">Signal</keyword>
<dbReference type="GO" id="GO:1990281">
    <property type="term" value="C:efflux pump complex"/>
    <property type="evidence" value="ECO:0007669"/>
    <property type="project" value="TreeGrafter"/>
</dbReference>
<dbReference type="GO" id="GO:0015288">
    <property type="term" value="F:porin activity"/>
    <property type="evidence" value="ECO:0007669"/>
    <property type="project" value="TreeGrafter"/>
</dbReference>
<keyword evidence="3" id="KW-0813">Transport</keyword>
<evidence type="ECO:0000256" key="4">
    <source>
        <dbReference type="ARBA" id="ARBA00022452"/>
    </source>
</evidence>
<dbReference type="eggNOG" id="COG1538">
    <property type="taxonomic scope" value="Bacteria"/>
</dbReference>
<keyword evidence="8" id="KW-0175">Coiled coil</keyword>
<dbReference type="AlphaFoldDB" id="A2SGZ9"/>
<evidence type="ECO:0000256" key="9">
    <source>
        <dbReference type="SAM" id="MobiDB-lite"/>
    </source>
</evidence>
<feature type="coiled-coil region" evidence="8">
    <location>
        <begin position="356"/>
        <end position="407"/>
    </location>
</feature>
<organism evidence="11 12">
    <name type="scientific">Methylibium petroleiphilum (strain ATCC BAA-1232 / LMG 22953 / PM1)</name>
    <dbReference type="NCBI Taxonomy" id="420662"/>
    <lineage>
        <taxon>Bacteria</taxon>
        <taxon>Pseudomonadati</taxon>
        <taxon>Pseudomonadota</taxon>
        <taxon>Betaproteobacteria</taxon>
        <taxon>Burkholderiales</taxon>
        <taxon>Sphaerotilaceae</taxon>
        <taxon>Methylibium</taxon>
    </lineage>
</organism>
<proteinExistence type="inferred from homology"/>
<gene>
    <name evidence="11" type="ordered locus">Mpe_A1880</name>
</gene>
<evidence type="ECO:0000256" key="7">
    <source>
        <dbReference type="ARBA" id="ARBA00023237"/>
    </source>
</evidence>
<dbReference type="Proteomes" id="UP000000366">
    <property type="component" value="Chromosome"/>
</dbReference>
<evidence type="ECO:0000256" key="5">
    <source>
        <dbReference type="ARBA" id="ARBA00022692"/>
    </source>
</evidence>
<feature type="compositionally biased region" description="Basic and acidic residues" evidence="9">
    <location>
        <begin position="462"/>
        <end position="474"/>
    </location>
</feature>
<keyword evidence="5" id="KW-0812">Transmembrane</keyword>
<evidence type="ECO:0000313" key="12">
    <source>
        <dbReference type="Proteomes" id="UP000000366"/>
    </source>
</evidence>
<sequence>MTVSRALTFSLLIATSTAALSQTDDPLKAAAQKAIQTNPEVTARFNAFRAASNEVDVARGAYYPRVDLNADVGRSRDSIDTRNPKDQSLSRTGVGVSLTQLLWDGQLTQSEVSRFGHARSSRYFEFIEATEQTALEASRAYYDVLRFRRLVLLAEDNYVQHKVSHDQIQNRFKAGVGRGVDVEQAAARLALAETNLSTETANLHDVVARYQRVVGEAPPAQLTLGAGLTQGMPASASEVQTQATLRNAGISAAVENLRALRSQSEGQRSAFQPRVEARARGSEGHNLNGLQDQRREAAAEVVLSWNLFNGGSDQARVRQFADLVTQAADLRDRTCRDARQTASIAFNDTLKLVEQLRYLERNVVAIERARDAYRQQFEIGQRSLLDLLNAENEVYTARRAYANAEHELRIAYVRTHAATNTLTAALGLSRIDTGALPDDNWNAGDDAAARCPITAAPLATTSREELDARAKALSEARPGVTPTPATKAPVAR</sequence>